<dbReference type="EMBL" id="JASCZI010091305">
    <property type="protein sequence ID" value="MED6149864.1"/>
    <property type="molecule type" value="Genomic_DNA"/>
</dbReference>
<gene>
    <name evidence="3" type="ORF">PIB30_066696</name>
</gene>
<evidence type="ECO:0000313" key="4">
    <source>
        <dbReference type="Proteomes" id="UP001341840"/>
    </source>
</evidence>
<organism evidence="3 4">
    <name type="scientific">Stylosanthes scabra</name>
    <dbReference type="NCBI Taxonomy" id="79078"/>
    <lineage>
        <taxon>Eukaryota</taxon>
        <taxon>Viridiplantae</taxon>
        <taxon>Streptophyta</taxon>
        <taxon>Embryophyta</taxon>
        <taxon>Tracheophyta</taxon>
        <taxon>Spermatophyta</taxon>
        <taxon>Magnoliopsida</taxon>
        <taxon>eudicotyledons</taxon>
        <taxon>Gunneridae</taxon>
        <taxon>Pentapetalae</taxon>
        <taxon>rosids</taxon>
        <taxon>fabids</taxon>
        <taxon>Fabales</taxon>
        <taxon>Fabaceae</taxon>
        <taxon>Papilionoideae</taxon>
        <taxon>50 kb inversion clade</taxon>
        <taxon>dalbergioids sensu lato</taxon>
        <taxon>Dalbergieae</taxon>
        <taxon>Pterocarpus clade</taxon>
        <taxon>Stylosanthes</taxon>
    </lineage>
</organism>
<protein>
    <recommendedName>
        <fullName evidence="2">Aminotransferase-like plant mobile domain-containing protein</fullName>
    </recommendedName>
</protein>
<proteinExistence type="predicted"/>
<sequence length="382" mass="42806">LPVFANLDLIDFCADSDLRKLAKHLRYSLSDASRHAKKLSKSRRISKSHSMDKRSDARRGSSKSKGLVDEDETRSSKKKKCTVKYSYSNWSRYFFGDFLNGEFVPASDDILVDLKEAIFIAYWLSKYVFLGPADECMSQGVFLLACVIAEGRRVPLAPLYLGGLYARLVHFSEQLRIADGRFAVLAYIDEIFLQLFLFEHFPQFAPSRKLPTILPIRKRALVLGHGVLLILPGSWRKSLTWRKISPSAPYISSLHSDAFDLHQFYSSDLENDRNEITTGKEGAYDFWLLCTSPTPLPEPPIRMETIPNTPHLLCKMKTIPNTPNDPVDAGDEDSQDEDNGGYSSSSPIGGVSGEVVAQDIIQDNPQVVAECDNNVDSGVPYE</sequence>
<feature type="compositionally biased region" description="Basic residues" evidence="1">
    <location>
        <begin position="38"/>
        <end position="47"/>
    </location>
</feature>
<feature type="domain" description="Aminotransferase-like plant mobile" evidence="2">
    <location>
        <begin position="72"/>
        <end position="209"/>
    </location>
</feature>
<dbReference type="Proteomes" id="UP001341840">
    <property type="component" value="Unassembled WGS sequence"/>
</dbReference>
<feature type="non-terminal residue" evidence="3">
    <location>
        <position position="1"/>
    </location>
</feature>
<keyword evidence="4" id="KW-1185">Reference proteome</keyword>
<feature type="compositionally biased region" description="Acidic residues" evidence="1">
    <location>
        <begin position="328"/>
        <end position="339"/>
    </location>
</feature>
<dbReference type="Pfam" id="PF10536">
    <property type="entry name" value="PMD"/>
    <property type="match status" value="1"/>
</dbReference>
<evidence type="ECO:0000256" key="1">
    <source>
        <dbReference type="SAM" id="MobiDB-lite"/>
    </source>
</evidence>
<dbReference type="InterPro" id="IPR019557">
    <property type="entry name" value="AminoTfrase-like_pln_mobile"/>
</dbReference>
<feature type="region of interest" description="Disordered" evidence="1">
    <location>
        <begin position="38"/>
        <end position="71"/>
    </location>
</feature>
<feature type="compositionally biased region" description="Basic and acidic residues" evidence="1">
    <location>
        <begin position="49"/>
        <end position="59"/>
    </location>
</feature>
<reference evidence="3 4" key="1">
    <citation type="journal article" date="2023" name="Plants (Basel)">
        <title>Bridging the Gap: Combining Genomics and Transcriptomics Approaches to Understand Stylosanthes scabra, an Orphan Legume from the Brazilian Caatinga.</title>
        <authorList>
            <person name="Ferreira-Neto J.R.C."/>
            <person name="da Silva M.D."/>
            <person name="Binneck E."/>
            <person name="de Melo N.F."/>
            <person name="da Silva R.H."/>
            <person name="de Melo A.L.T.M."/>
            <person name="Pandolfi V."/>
            <person name="Bustamante F.O."/>
            <person name="Brasileiro-Vidal A.C."/>
            <person name="Benko-Iseppon A.M."/>
        </authorList>
    </citation>
    <scope>NUCLEOTIDE SEQUENCE [LARGE SCALE GENOMIC DNA]</scope>
    <source>
        <tissue evidence="3">Leaves</tissue>
    </source>
</reference>
<evidence type="ECO:0000259" key="2">
    <source>
        <dbReference type="Pfam" id="PF10536"/>
    </source>
</evidence>
<name>A0ABU6TMZ7_9FABA</name>
<evidence type="ECO:0000313" key="3">
    <source>
        <dbReference type="EMBL" id="MED6149864.1"/>
    </source>
</evidence>
<accession>A0ABU6TMZ7</accession>
<feature type="region of interest" description="Disordered" evidence="1">
    <location>
        <begin position="317"/>
        <end position="382"/>
    </location>
</feature>
<comment type="caution">
    <text evidence="3">The sequence shown here is derived from an EMBL/GenBank/DDBJ whole genome shotgun (WGS) entry which is preliminary data.</text>
</comment>